<keyword evidence="1" id="KW-1133">Transmembrane helix</keyword>
<keyword evidence="1" id="KW-0812">Transmembrane</keyword>
<dbReference type="EMBL" id="JADEWC010000005">
    <property type="protein sequence ID" value="MBE9221848.1"/>
    <property type="molecule type" value="Genomic_DNA"/>
</dbReference>
<dbReference type="RefSeq" id="WP_193800026.1">
    <property type="nucleotide sequence ID" value="NZ_JADEWC010000005.1"/>
</dbReference>
<sequence>MSKRIGVKKNNSSLKRWLKIVSFLFVGILTIISLRGMYHIFNALNNLNHPIDAYLVLGGSITREIYIAQIATINPHIPIIISKGSDDPCIFFIFQREGATLDNTWLETCADSTFGNFFFSIPILKSWGVKKVEMITSDTHLPRAGIMAKISLMAQGIAVDVNGIPEVDGIPGNHENDLKTTLDITRSFLWAWVGQLINPPCNKVIKLSEVNLNAWQKKGFSCESRGKIIGVGELR</sequence>
<proteinExistence type="predicted"/>
<evidence type="ECO:0000313" key="3">
    <source>
        <dbReference type="Proteomes" id="UP000654604"/>
    </source>
</evidence>
<name>A0ABR9V1S8_9CHRO</name>
<evidence type="ECO:0000256" key="1">
    <source>
        <dbReference type="SAM" id="Phobius"/>
    </source>
</evidence>
<comment type="caution">
    <text evidence="2">The sequence shown here is derived from an EMBL/GenBank/DDBJ whole genome shotgun (WGS) entry which is preliminary data.</text>
</comment>
<keyword evidence="3" id="KW-1185">Reference proteome</keyword>
<reference evidence="2 3" key="1">
    <citation type="submission" date="2020-10" db="EMBL/GenBank/DDBJ databases">
        <authorList>
            <person name="Castelo-Branco R."/>
            <person name="Eusebio N."/>
            <person name="Adriana R."/>
            <person name="Vieira A."/>
            <person name="Brugerolle De Fraissinette N."/>
            <person name="Rezende De Castro R."/>
            <person name="Schneider M.P."/>
            <person name="Vasconcelos V."/>
            <person name="Leao P.N."/>
        </authorList>
    </citation>
    <scope>NUCLEOTIDE SEQUENCE [LARGE SCALE GENOMIC DNA]</scope>
    <source>
        <strain evidence="2 3">LEGE 03274</strain>
    </source>
</reference>
<gene>
    <name evidence="2" type="ORF">IQ215_03980</name>
</gene>
<keyword evidence="1" id="KW-0472">Membrane</keyword>
<accession>A0ABR9V1S8</accession>
<protein>
    <submittedName>
        <fullName evidence="2">YdcF family protein</fullName>
    </submittedName>
</protein>
<feature type="transmembrane region" description="Helical" evidence="1">
    <location>
        <begin position="20"/>
        <end position="41"/>
    </location>
</feature>
<organism evidence="2 3">
    <name type="scientific">Cyanobacterium stanieri LEGE 03274</name>
    <dbReference type="NCBI Taxonomy" id="1828756"/>
    <lineage>
        <taxon>Bacteria</taxon>
        <taxon>Bacillati</taxon>
        <taxon>Cyanobacteriota</taxon>
        <taxon>Cyanophyceae</taxon>
        <taxon>Oscillatoriophycideae</taxon>
        <taxon>Chroococcales</taxon>
        <taxon>Geminocystaceae</taxon>
        <taxon>Cyanobacterium</taxon>
    </lineage>
</organism>
<dbReference type="Proteomes" id="UP000654604">
    <property type="component" value="Unassembled WGS sequence"/>
</dbReference>
<evidence type="ECO:0000313" key="2">
    <source>
        <dbReference type="EMBL" id="MBE9221848.1"/>
    </source>
</evidence>